<dbReference type="InterPro" id="IPR002347">
    <property type="entry name" value="SDR_fam"/>
</dbReference>
<dbReference type="InterPro" id="IPR036291">
    <property type="entry name" value="NAD(P)-bd_dom_sf"/>
</dbReference>
<evidence type="ECO:0000313" key="4">
    <source>
        <dbReference type="Proteomes" id="UP001303115"/>
    </source>
</evidence>
<dbReference type="EC" id="1.1.1.270" evidence="2"/>
<protein>
    <recommendedName>
        <fullName evidence="2">3beta-hydroxysteroid 3-dehydrogenase</fullName>
        <ecNumber evidence="2">1.1.1.270</ecNumber>
    </recommendedName>
</protein>
<keyword evidence="4" id="KW-1185">Reference proteome</keyword>
<dbReference type="GO" id="GO:0005741">
    <property type="term" value="C:mitochondrial outer membrane"/>
    <property type="evidence" value="ECO:0007669"/>
    <property type="project" value="TreeGrafter"/>
</dbReference>
<dbReference type="InterPro" id="IPR051593">
    <property type="entry name" value="Ergosterol_Biosynth_ERG27"/>
</dbReference>
<accession>A0AAN6PG80</accession>
<evidence type="ECO:0000256" key="2">
    <source>
        <dbReference type="ARBA" id="ARBA00023621"/>
    </source>
</evidence>
<dbReference type="Pfam" id="PF00106">
    <property type="entry name" value="adh_short"/>
    <property type="match status" value="1"/>
</dbReference>
<dbReference type="AlphaFoldDB" id="A0AAN6PG80"/>
<dbReference type="PANTHER" id="PTHR43647">
    <property type="entry name" value="DEHYDROGENASE"/>
    <property type="match status" value="1"/>
</dbReference>
<dbReference type="Gene3D" id="3.40.50.720">
    <property type="entry name" value="NAD(P)-binding Rossmann-like Domain"/>
    <property type="match status" value="1"/>
</dbReference>
<reference evidence="4" key="1">
    <citation type="journal article" date="2023" name="Mol. Phylogenet. Evol.">
        <title>Genome-scale phylogeny and comparative genomics of the fungal order Sordariales.</title>
        <authorList>
            <person name="Hensen N."/>
            <person name="Bonometti L."/>
            <person name="Westerberg I."/>
            <person name="Brannstrom I.O."/>
            <person name="Guillou S."/>
            <person name="Cros-Aarteil S."/>
            <person name="Calhoun S."/>
            <person name="Haridas S."/>
            <person name="Kuo A."/>
            <person name="Mondo S."/>
            <person name="Pangilinan J."/>
            <person name="Riley R."/>
            <person name="LaButti K."/>
            <person name="Andreopoulos B."/>
            <person name="Lipzen A."/>
            <person name="Chen C."/>
            <person name="Yan M."/>
            <person name="Daum C."/>
            <person name="Ng V."/>
            <person name="Clum A."/>
            <person name="Steindorff A."/>
            <person name="Ohm R.A."/>
            <person name="Martin F."/>
            <person name="Silar P."/>
            <person name="Natvig D.O."/>
            <person name="Lalanne C."/>
            <person name="Gautier V."/>
            <person name="Ament-Velasquez S.L."/>
            <person name="Kruys A."/>
            <person name="Hutchinson M.I."/>
            <person name="Powell A.J."/>
            <person name="Barry K."/>
            <person name="Miller A.N."/>
            <person name="Grigoriev I.V."/>
            <person name="Debuchy R."/>
            <person name="Gladieux P."/>
            <person name="Hiltunen Thoren M."/>
            <person name="Johannesson H."/>
        </authorList>
    </citation>
    <scope>NUCLEOTIDE SEQUENCE [LARGE SCALE GENOMIC DNA]</scope>
    <source>
        <strain evidence="4">CBS 284.82</strain>
    </source>
</reference>
<evidence type="ECO:0000313" key="3">
    <source>
        <dbReference type="EMBL" id="KAK4040434.1"/>
    </source>
</evidence>
<comment type="caution">
    <text evidence="3">The sequence shown here is derived from an EMBL/GenBank/DDBJ whole genome shotgun (WGS) entry which is preliminary data.</text>
</comment>
<evidence type="ECO:0000256" key="1">
    <source>
        <dbReference type="ARBA" id="ARBA00023589"/>
    </source>
</evidence>
<proteinExistence type="predicted"/>
<dbReference type="PANTHER" id="PTHR43647:SF4">
    <property type="entry name" value="KETOREDUCTASE (KR) DOMAIN-CONTAINING PROTEIN"/>
    <property type="match status" value="1"/>
</dbReference>
<sequence>MPGTVLITGANGSLGLGFVQALLASHPEYTLVATVRNPSAELDPNTAQLLKLLAKHPKSQTHLETFDLGSLASVRAFADRIATKISSHNLPPISAIVCNAFTWSLTGQKLTQDNYEATFQVSHLSHMLLVLKLLGSMDPAAGRIVMLGSEAHDPARANPLSKLRAELPTDMEHLVHPPADGPEGVYEWGFRRYGTAKLADVVFMWDLNGRLLKDPKLSSITVTCMDPGGLVGSRAHSEQKAGIRRVMGVVNVLMPVLRHLTSAVRTTADAGRDLVALSVGPEFRGKRGYFAGRGEAVSAEVSRDVGVQRKLWDACFIWAGMSGGETVLVEQATVRGEDV</sequence>
<dbReference type="GO" id="GO:0000253">
    <property type="term" value="F:3-beta-hydroxysteroid 3-dehydrogenase (NADP+) activity"/>
    <property type="evidence" value="ECO:0007669"/>
    <property type="project" value="UniProtKB-EC"/>
</dbReference>
<dbReference type="GO" id="GO:0005811">
    <property type="term" value="C:lipid droplet"/>
    <property type="evidence" value="ECO:0007669"/>
    <property type="project" value="TreeGrafter"/>
</dbReference>
<gene>
    <name evidence="3" type="ORF">C8A01DRAFT_15686</name>
</gene>
<dbReference type="EMBL" id="MU854377">
    <property type="protein sequence ID" value="KAK4040434.1"/>
    <property type="molecule type" value="Genomic_DNA"/>
</dbReference>
<dbReference type="SUPFAM" id="SSF51735">
    <property type="entry name" value="NAD(P)-binding Rossmann-fold domains"/>
    <property type="match status" value="1"/>
</dbReference>
<organism evidence="3 4">
    <name type="scientific">Parachaetomium inaequale</name>
    <dbReference type="NCBI Taxonomy" id="2588326"/>
    <lineage>
        <taxon>Eukaryota</taxon>
        <taxon>Fungi</taxon>
        <taxon>Dikarya</taxon>
        <taxon>Ascomycota</taxon>
        <taxon>Pezizomycotina</taxon>
        <taxon>Sordariomycetes</taxon>
        <taxon>Sordariomycetidae</taxon>
        <taxon>Sordariales</taxon>
        <taxon>Chaetomiaceae</taxon>
        <taxon>Parachaetomium</taxon>
    </lineage>
</organism>
<dbReference type="Proteomes" id="UP001303115">
    <property type="component" value="Unassembled WGS sequence"/>
</dbReference>
<comment type="pathway">
    <text evidence="1">Steroid biosynthesis; zymosterol biosynthesis; zymosterol from lanosterol: step 5/6.</text>
</comment>
<name>A0AAN6PG80_9PEZI</name>
<dbReference type="GO" id="GO:0005789">
    <property type="term" value="C:endoplasmic reticulum membrane"/>
    <property type="evidence" value="ECO:0007669"/>
    <property type="project" value="TreeGrafter"/>
</dbReference>